<dbReference type="SUPFAM" id="SSF69304">
    <property type="entry name" value="Tricorn protease N-terminal domain"/>
    <property type="match status" value="1"/>
</dbReference>
<reference evidence="2 3" key="2">
    <citation type="journal article" date="2016" name="Int. J. Syst. Evol. Microbiol.">
        <title>Lutibacter profundi sp. nov., isolated from a deep-sea hydrothermal system on the Arctic Mid-Ocean Ridge and emended description of the genus Lutibacter.</title>
        <authorList>
            <person name="Le Moine Bauer S."/>
            <person name="Roalkvam I."/>
            <person name="Steen I.H."/>
            <person name="Dahle H."/>
        </authorList>
    </citation>
    <scope>NUCLEOTIDE SEQUENCE [LARGE SCALE GENOMIC DNA]</scope>
    <source>
        <strain evidence="2 3">LP1</strain>
    </source>
</reference>
<dbReference type="PROSITE" id="PS51257">
    <property type="entry name" value="PROKAR_LIPOPROTEIN"/>
    <property type="match status" value="1"/>
</dbReference>
<evidence type="ECO:0000313" key="3">
    <source>
        <dbReference type="Proteomes" id="UP000059672"/>
    </source>
</evidence>
<dbReference type="EMBL" id="CP013355">
    <property type="protein sequence ID" value="AMC11276.1"/>
    <property type="molecule type" value="Genomic_DNA"/>
</dbReference>
<sequence length="303" mass="34414">MRNPKNNCKTLFLILSILAFISCSHIIDNQLPNSNLITFGLPQKVAVIGYNNHIMEPFLSRDGTTLFFNNLNTPDVNTNLYYATKISNTSFEYKGEIAGVNTEYLEGVPTVSSAHKLYFVSERNYTTTLEMVYESDFFNGSVSNIQAVPNISKNQVGWVNFDVEISENGNYLYAVDGRYDEFGGPYEANLFLAEKINGIFQRSNNTSIFENINTTALEYAACISSDMLELYFTRVDTPLSNTSIPQIYMATRNSINEDFNTAYKINSITGFVEGPTISPDGQRIYYHKYENEQFVLYMVEKEE</sequence>
<evidence type="ECO:0000313" key="2">
    <source>
        <dbReference type="EMBL" id="AMC11276.1"/>
    </source>
</evidence>
<protein>
    <submittedName>
        <fullName evidence="2">Uncharacterized protein</fullName>
    </submittedName>
</protein>
<feature type="signal peptide" evidence="1">
    <location>
        <begin position="1"/>
        <end position="26"/>
    </location>
</feature>
<dbReference type="OrthoDB" id="1411638at2"/>
<feature type="chain" id="PRO_5007166768" evidence="1">
    <location>
        <begin position="27"/>
        <end position="303"/>
    </location>
</feature>
<keyword evidence="3" id="KW-1185">Reference proteome</keyword>
<reference evidence="3" key="1">
    <citation type="submission" date="2015-12" db="EMBL/GenBank/DDBJ databases">
        <title>Complete genome sequence of Lutibacter profundus strain LP1.</title>
        <authorList>
            <person name="Wissuwa J."/>
            <person name="Le Moine Bauer S."/>
            <person name="Stokke R."/>
            <person name="Dahle H."/>
            <person name="Steen I.H."/>
        </authorList>
    </citation>
    <scope>NUCLEOTIDE SEQUENCE [LARGE SCALE GENOMIC DNA]</scope>
    <source>
        <strain evidence="3">LP1</strain>
    </source>
</reference>
<dbReference type="Proteomes" id="UP000059672">
    <property type="component" value="Chromosome"/>
</dbReference>
<dbReference type="STRING" id="1622118.Lupro_08420"/>
<dbReference type="InterPro" id="IPR011659">
    <property type="entry name" value="WD40"/>
</dbReference>
<gene>
    <name evidence="2" type="ORF">Lupro_08420</name>
</gene>
<name>A0A120IED1_9FLAO</name>
<keyword evidence="1" id="KW-0732">Signal</keyword>
<organism evidence="2 3">
    <name type="scientific">Lutibacter profundi</name>
    <dbReference type="NCBI Taxonomy" id="1622118"/>
    <lineage>
        <taxon>Bacteria</taxon>
        <taxon>Pseudomonadati</taxon>
        <taxon>Bacteroidota</taxon>
        <taxon>Flavobacteriia</taxon>
        <taxon>Flavobacteriales</taxon>
        <taxon>Flavobacteriaceae</taxon>
        <taxon>Lutibacter</taxon>
    </lineage>
</organism>
<proteinExistence type="predicted"/>
<evidence type="ECO:0000256" key="1">
    <source>
        <dbReference type="SAM" id="SignalP"/>
    </source>
</evidence>
<dbReference type="Pfam" id="PF07676">
    <property type="entry name" value="PD40"/>
    <property type="match status" value="1"/>
</dbReference>
<dbReference type="RefSeq" id="WP_068208674.1">
    <property type="nucleotide sequence ID" value="NZ_CP013355.1"/>
</dbReference>
<accession>A0A120IED1</accession>
<dbReference type="KEGG" id="lut:Lupro_08420"/>
<dbReference type="AlphaFoldDB" id="A0A120IED1"/>